<evidence type="ECO:0000313" key="2">
    <source>
        <dbReference type="Proteomes" id="UP000734854"/>
    </source>
</evidence>
<dbReference type="CDD" id="cd00371">
    <property type="entry name" value="HMA"/>
    <property type="match status" value="1"/>
</dbReference>
<dbReference type="PANTHER" id="PTHR46119">
    <property type="entry name" value="OS08G0405700 PROTEIN"/>
    <property type="match status" value="1"/>
</dbReference>
<dbReference type="InterPro" id="IPR006121">
    <property type="entry name" value="HMA_dom"/>
</dbReference>
<dbReference type="EMBL" id="JACMSC010000002">
    <property type="protein sequence ID" value="KAG6532321.1"/>
    <property type="molecule type" value="Genomic_DNA"/>
</dbReference>
<reference evidence="1 2" key="1">
    <citation type="submission" date="2020-08" db="EMBL/GenBank/DDBJ databases">
        <title>Plant Genome Project.</title>
        <authorList>
            <person name="Zhang R.-G."/>
        </authorList>
    </citation>
    <scope>NUCLEOTIDE SEQUENCE [LARGE SCALE GENOMIC DNA]</scope>
    <source>
        <tissue evidence="1">Rhizome</tissue>
    </source>
</reference>
<organism evidence="1 2">
    <name type="scientific">Zingiber officinale</name>
    <name type="common">Ginger</name>
    <name type="synonym">Amomum zingiber</name>
    <dbReference type="NCBI Taxonomy" id="94328"/>
    <lineage>
        <taxon>Eukaryota</taxon>
        <taxon>Viridiplantae</taxon>
        <taxon>Streptophyta</taxon>
        <taxon>Embryophyta</taxon>
        <taxon>Tracheophyta</taxon>
        <taxon>Spermatophyta</taxon>
        <taxon>Magnoliopsida</taxon>
        <taxon>Liliopsida</taxon>
        <taxon>Zingiberales</taxon>
        <taxon>Zingiberaceae</taxon>
        <taxon>Zingiber</taxon>
    </lineage>
</organism>
<comment type="caution">
    <text evidence="1">The sequence shown here is derived from an EMBL/GenBank/DDBJ whole genome shotgun (WGS) entry which is preliminary data.</text>
</comment>
<gene>
    <name evidence="1" type="ORF">ZIOFF_006161</name>
</gene>
<protein>
    <submittedName>
        <fullName evidence="1">Uncharacterized protein</fullName>
    </submittedName>
</protein>
<sequence>MEGVTSFEIDFASKKVLHIMNKMNIPAPFRMALPTPPLPFPIPSAPPQSPPRPPTMTGMKSNLNDLSSEGVRSLEVDLEKQKVVVVGDNIILFEVLNGVSKIMFAKLWLDPYLIDCLARIMQTKPNVNLFSMLYQKRQSFPLAILWRTLTLRKFHY</sequence>
<keyword evidence="2" id="KW-1185">Reference proteome</keyword>
<name>A0A8J5IC50_ZINOF</name>
<proteinExistence type="predicted"/>
<evidence type="ECO:0000313" key="1">
    <source>
        <dbReference type="EMBL" id="KAG6532321.1"/>
    </source>
</evidence>
<dbReference type="PANTHER" id="PTHR46119:SF11">
    <property type="entry name" value="HEAVY METAL TRANSPORT_DETOXIFICATION SUPERFAMILY PROTEIN"/>
    <property type="match status" value="1"/>
</dbReference>
<dbReference type="Proteomes" id="UP000734854">
    <property type="component" value="Unassembled WGS sequence"/>
</dbReference>
<dbReference type="InterPro" id="IPR044526">
    <property type="entry name" value="NAKR1-3"/>
</dbReference>
<dbReference type="AlphaFoldDB" id="A0A8J5IC50"/>
<dbReference type="GO" id="GO:0046872">
    <property type="term" value="F:metal ion binding"/>
    <property type="evidence" value="ECO:0007669"/>
    <property type="project" value="InterPro"/>
</dbReference>
<accession>A0A8J5IC50</accession>